<proteinExistence type="predicted"/>
<reference evidence="1" key="1">
    <citation type="journal article" date="2014" name="Front. Microbiol.">
        <title>High frequency of phylogenetically diverse reductive dehalogenase-homologous genes in deep subseafloor sedimentary metagenomes.</title>
        <authorList>
            <person name="Kawai M."/>
            <person name="Futagami T."/>
            <person name="Toyoda A."/>
            <person name="Takaki Y."/>
            <person name="Nishi S."/>
            <person name="Hori S."/>
            <person name="Arai W."/>
            <person name="Tsubouchi T."/>
            <person name="Morono Y."/>
            <person name="Uchiyama I."/>
            <person name="Ito T."/>
            <person name="Fujiyama A."/>
            <person name="Inagaki F."/>
            <person name="Takami H."/>
        </authorList>
    </citation>
    <scope>NUCLEOTIDE SEQUENCE</scope>
    <source>
        <strain evidence="1">Expedition CK06-06</strain>
    </source>
</reference>
<evidence type="ECO:0000313" key="1">
    <source>
        <dbReference type="EMBL" id="GAH65126.1"/>
    </source>
</evidence>
<dbReference type="EMBL" id="BARU01033238">
    <property type="protein sequence ID" value="GAH65126.1"/>
    <property type="molecule type" value="Genomic_DNA"/>
</dbReference>
<gene>
    <name evidence="1" type="ORF">S03H2_52328</name>
</gene>
<comment type="caution">
    <text evidence="1">The sequence shown here is derived from an EMBL/GenBank/DDBJ whole genome shotgun (WGS) entry which is preliminary data.</text>
</comment>
<protein>
    <submittedName>
        <fullName evidence="1">Uncharacterized protein</fullName>
    </submittedName>
</protein>
<sequence length="45" mass="5224">MWYRYYLTVPRGTTKIRPARKEIELPEGVITDTGTGTRSYGNYDP</sequence>
<dbReference type="AlphaFoldDB" id="X1H4N2"/>
<organism evidence="1">
    <name type="scientific">marine sediment metagenome</name>
    <dbReference type="NCBI Taxonomy" id="412755"/>
    <lineage>
        <taxon>unclassified sequences</taxon>
        <taxon>metagenomes</taxon>
        <taxon>ecological metagenomes</taxon>
    </lineage>
</organism>
<accession>X1H4N2</accession>
<feature type="non-terminal residue" evidence="1">
    <location>
        <position position="45"/>
    </location>
</feature>
<name>X1H4N2_9ZZZZ</name>